<keyword evidence="2" id="KW-1185">Reference proteome</keyword>
<comment type="caution">
    <text evidence="1">The sequence shown here is derived from an EMBL/GenBank/DDBJ whole genome shotgun (WGS) entry which is preliminary data.</text>
</comment>
<organism evidence="1 2">
    <name type="scientific">Tolypothrix bouteillei VB521301</name>
    <dbReference type="NCBI Taxonomy" id="1479485"/>
    <lineage>
        <taxon>Bacteria</taxon>
        <taxon>Bacillati</taxon>
        <taxon>Cyanobacteriota</taxon>
        <taxon>Cyanophyceae</taxon>
        <taxon>Nostocales</taxon>
        <taxon>Tolypothrichaceae</taxon>
        <taxon>Tolypothrix</taxon>
    </lineage>
</organism>
<gene>
    <name evidence="1" type="ORF">DA73_0400031390</name>
</gene>
<sequence>MTHIEGDTENFESETISELDIASLISQQHAYKAVGSLHRLGSVSATY</sequence>
<protein>
    <submittedName>
        <fullName evidence="1">Uncharacterized protein</fullName>
    </submittedName>
</protein>
<name>A0A8S9TD15_9CYAN</name>
<evidence type="ECO:0000313" key="1">
    <source>
        <dbReference type="EMBL" id="KAF3889484.1"/>
    </source>
</evidence>
<dbReference type="Proteomes" id="UP000029738">
    <property type="component" value="Unassembled WGS sequence"/>
</dbReference>
<reference evidence="1" key="1">
    <citation type="journal article" date="2015" name="Genome Announc.">
        <title>Draft Genome Sequence of Tolypothrix boutellei Strain VB521301.</title>
        <authorList>
            <person name="Chandrababunaidu M.M."/>
            <person name="Singh D."/>
            <person name="Sen D."/>
            <person name="Bhan S."/>
            <person name="Das S."/>
            <person name="Gupta A."/>
            <person name="Adhikary S.P."/>
            <person name="Tripathy S."/>
        </authorList>
    </citation>
    <scope>NUCLEOTIDE SEQUENCE</scope>
    <source>
        <strain evidence="1">VB521301</strain>
    </source>
</reference>
<dbReference type="RefSeq" id="WP_153021429.1">
    <property type="nucleotide sequence ID" value="NZ_JHEG04000001.1"/>
</dbReference>
<accession>A0A8S9TD15</accession>
<reference evidence="1" key="2">
    <citation type="submission" date="2019-11" db="EMBL/GenBank/DDBJ databases">
        <title>Improved Assembly of Tolypothrix boutellei genome.</title>
        <authorList>
            <person name="Sarangi A.N."/>
            <person name="Mukherjee M."/>
            <person name="Ghosh S."/>
            <person name="Singh D."/>
            <person name="Das A."/>
            <person name="Kant S."/>
            <person name="Prusty A."/>
            <person name="Tripathy S."/>
        </authorList>
    </citation>
    <scope>NUCLEOTIDE SEQUENCE</scope>
    <source>
        <strain evidence="1">VB521301</strain>
    </source>
</reference>
<evidence type="ECO:0000313" key="2">
    <source>
        <dbReference type="Proteomes" id="UP000029738"/>
    </source>
</evidence>
<dbReference type="EMBL" id="JHEG04000001">
    <property type="protein sequence ID" value="KAF3889484.1"/>
    <property type="molecule type" value="Genomic_DNA"/>
</dbReference>
<dbReference type="AlphaFoldDB" id="A0A8S9TD15"/>
<proteinExistence type="predicted"/>